<dbReference type="HAMAP" id="MF_00019">
    <property type="entry name" value="PlsX"/>
    <property type="match status" value="1"/>
</dbReference>
<keyword evidence="11" id="KW-0012">Acyltransferase</keyword>
<evidence type="ECO:0000256" key="9">
    <source>
        <dbReference type="ARBA" id="ARBA00046608"/>
    </source>
</evidence>
<dbReference type="GO" id="GO:0008654">
    <property type="term" value="P:phospholipid biosynthetic process"/>
    <property type="evidence" value="ECO:0007669"/>
    <property type="project" value="UniProtKB-KW"/>
</dbReference>
<dbReference type="Gene3D" id="3.40.718.10">
    <property type="entry name" value="Isopropylmalate Dehydrogenase"/>
    <property type="match status" value="1"/>
</dbReference>
<gene>
    <name evidence="10 11" type="primary">plsX</name>
    <name evidence="11" type="ORF">H8790_01700</name>
</gene>
<dbReference type="RefSeq" id="WP_187333379.1">
    <property type="nucleotide sequence ID" value="NZ_CP060490.1"/>
</dbReference>
<dbReference type="GO" id="GO:0043811">
    <property type="term" value="F:phosphate:acyl-[acyl carrier protein] acyltransferase activity"/>
    <property type="evidence" value="ECO:0007669"/>
    <property type="project" value="UniProtKB-UniRule"/>
</dbReference>
<evidence type="ECO:0000256" key="1">
    <source>
        <dbReference type="ARBA" id="ARBA00001232"/>
    </source>
</evidence>
<sequence>MKIIVDAMGGDNAPLEIVRGALQANETYGVEIILTGRTEAVLRAISECGRKELPKGVEIANASEVVEMSDDPATAFKVKKDSSLTVGLNLLRDGKGDAFVSAGSTGALLSGATLVVKRIRGIRRAAMAPQVPVMGGKAVLCDCGANAECTLEYLVQFAFLGSYYAQHVMGIEKPRVALLNIGAEAEKGDELRRDTFARLQELSGEGRLNFVGNIEGSTAMMGGADVIVADGFSGNVMLKSLEGTGKFLYETMKGMFARSASTKIAAVLMKECINEFKDMLNPSEVGGTPFLGISKPVIKAHGASDALAILNAVRQARDFAQSGFIGDVERDVELMRVEKS</sequence>
<comment type="catalytic activity">
    <reaction evidence="1 10">
        <text>a fatty acyl-[ACP] + phosphate = an acyl phosphate + holo-[ACP]</text>
        <dbReference type="Rhea" id="RHEA:42292"/>
        <dbReference type="Rhea" id="RHEA-COMP:9685"/>
        <dbReference type="Rhea" id="RHEA-COMP:14125"/>
        <dbReference type="ChEBI" id="CHEBI:43474"/>
        <dbReference type="ChEBI" id="CHEBI:59918"/>
        <dbReference type="ChEBI" id="CHEBI:64479"/>
        <dbReference type="ChEBI" id="CHEBI:138651"/>
        <dbReference type="EC" id="2.3.1.274"/>
    </reaction>
</comment>
<dbReference type="PANTHER" id="PTHR30100">
    <property type="entry name" value="FATTY ACID/PHOSPHOLIPID SYNTHESIS PROTEIN PLSX"/>
    <property type="match status" value="1"/>
</dbReference>
<dbReference type="GO" id="GO:0005737">
    <property type="term" value="C:cytoplasm"/>
    <property type="evidence" value="ECO:0007669"/>
    <property type="project" value="UniProtKB-SubCell"/>
</dbReference>
<dbReference type="EMBL" id="CP060490">
    <property type="protein sequence ID" value="QNL44795.1"/>
    <property type="molecule type" value="Genomic_DNA"/>
</dbReference>
<comment type="similarity">
    <text evidence="10">Belongs to the PlsX family.</text>
</comment>
<reference evidence="11 12" key="1">
    <citation type="submission" date="2020-08" db="EMBL/GenBank/DDBJ databases">
        <authorList>
            <person name="Liu C."/>
            <person name="Sun Q."/>
        </authorList>
    </citation>
    <scope>NUCLEOTIDE SEQUENCE [LARGE SCALE GENOMIC DNA]</scope>
    <source>
        <strain evidence="11 12">NSJ-62</strain>
    </source>
</reference>
<evidence type="ECO:0000256" key="2">
    <source>
        <dbReference type="ARBA" id="ARBA00022490"/>
    </source>
</evidence>
<name>A0A7G9B5G4_9FIRM</name>
<proteinExistence type="inferred from homology"/>
<evidence type="ECO:0000256" key="8">
    <source>
        <dbReference type="ARBA" id="ARBA00024069"/>
    </source>
</evidence>
<dbReference type="InterPro" id="IPR003664">
    <property type="entry name" value="FA_synthesis"/>
</dbReference>
<dbReference type="InterPro" id="IPR012281">
    <property type="entry name" value="Phospholipid_synth_PlsX-like"/>
</dbReference>
<accession>A0A7G9B5G4</accession>
<evidence type="ECO:0000256" key="6">
    <source>
        <dbReference type="ARBA" id="ARBA00023209"/>
    </source>
</evidence>
<dbReference type="SUPFAM" id="SSF53659">
    <property type="entry name" value="Isocitrate/Isopropylmalate dehydrogenase-like"/>
    <property type="match status" value="1"/>
</dbReference>
<dbReference type="GO" id="GO:0006633">
    <property type="term" value="P:fatty acid biosynthetic process"/>
    <property type="evidence" value="ECO:0007669"/>
    <property type="project" value="UniProtKB-UniRule"/>
</dbReference>
<keyword evidence="4 10" id="KW-0808">Transferase</keyword>
<dbReference type="PIRSF" id="PIRSF002465">
    <property type="entry name" value="Phsphlp_syn_PlsX"/>
    <property type="match status" value="1"/>
</dbReference>
<evidence type="ECO:0000256" key="5">
    <source>
        <dbReference type="ARBA" id="ARBA00023098"/>
    </source>
</evidence>
<organism evidence="11 12">
    <name type="scientific">Oscillibacter hominis</name>
    <dbReference type="NCBI Taxonomy" id="2763056"/>
    <lineage>
        <taxon>Bacteria</taxon>
        <taxon>Bacillati</taxon>
        <taxon>Bacillota</taxon>
        <taxon>Clostridia</taxon>
        <taxon>Eubacteriales</taxon>
        <taxon>Oscillospiraceae</taxon>
        <taxon>Oscillibacter</taxon>
    </lineage>
</organism>
<evidence type="ECO:0000313" key="12">
    <source>
        <dbReference type="Proteomes" id="UP000515960"/>
    </source>
</evidence>
<keyword evidence="12" id="KW-1185">Reference proteome</keyword>
<evidence type="ECO:0000256" key="3">
    <source>
        <dbReference type="ARBA" id="ARBA00022516"/>
    </source>
</evidence>
<dbReference type="AlphaFoldDB" id="A0A7G9B5G4"/>
<comment type="subunit">
    <text evidence="9 10">Homodimer. Probably interacts with PlsY.</text>
</comment>
<evidence type="ECO:0000256" key="7">
    <source>
        <dbReference type="ARBA" id="ARBA00023264"/>
    </source>
</evidence>
<evidence type="ECO:0000256" key="10">
    <source>
        <dbReference type="HAMAP-Rule" id="MF_00019"/>
    </source>
</evidence>
<evidence type="ECO:0000313" key="11">
    <source>
        <dbReference type="EMBL" id="QNL44795.1"/>
    </source>
</evidence>
<comment type="function">
    <text evidence="10">Catalyzes the reversible formation of acyl-phosphate (acyl-PO(4)) from acyl-[acyl-carrier-protein] (acyl-ACP). This enzyme utilizes acyl-ACP as fatty acyl donor, but not acyl-CoA.</text>
</comment>
<dbReference type="UniPathway" id="UPA00085"/>
<keyword evidence="6 10" id="KW-0594">Phospholipid biosynthesis</keyword>
<protein>
    <recommendedName>
        <fullName evidence="8 10">Phosphate acyltransferase</fullName>
        <ecNumber evidence="8 10">2.3.1.274</ecNumber>
    </recommendedName>
    <alternativeName>
        <fullName evidence="10">Acyl-ACP phosphotransacylase</fullName>
    </alternativeName>
    <alternativeName>
        <fullName evidence="10">Acyl-[acyl-carrier-protein]--phosphate acyltransferase</fullName>
    </alternativeName>
    <alternativeName>
        <fullName evidence="10">Phosphate-acyl-ACP acyltransferase</fullName>
    </alternativeName>
</protein>
<comment type="subcellular location">
    <subcellularLocation>
        <location evidence="10">Cytoplasm</location>
    </subcellularLocation>
    <text evidence="10">Associated with the membrane possibly through PlsY.</text>
</comment>
<dbReference type="Pfam" id="PF02504">
    <property type="entry name" value="FA_synthesis"/>
    <property type="match status" value="1"/>
</dbReference>
<dbReference type="Proteomes" id="UP000515960">
    <property type="component" value="Chromosome"/>
</dbReference>
<dbReference type="KEGG" id="ohi:H8790_01700"/>
<dbReference type="NCBIfam" id="TIGR00182">
    <property type="entry name" value="plsX"/>
    <property type="match status" value="1"/>
</dbReference>
<keyword evidence="3 10" id="KW-0444">Lipid biosynthesis</keyword>
<keyword evidence="7 10" id="KW-1208">Phospholipid metabolism</keyword>
<dbReference type="PANTHER" id="PTHR30100:SF1">
    <property type="entry name" value="PHOSPHATE ACYLTRANSFERASE"/>
    <property type="match status" value="1"/>
</dbReference>
<keyword evidence="2 10" id="KW-0963">Cytoplasm</keyword>
<keyword evidence="5 10" id="KW-0443">Lipid metabolism</keyword>
<evidence type="ECO:0000256" key="4">
    <source>
        <dbReference type="ARBA" id="ARBA00022679"/>
    </source>
</evidence>
<dbReference type="EC" id="2.3.1.274" evidence="8 10"/>
<comment type="pathway">
    <text evidence="10">Lipid metabolism; phospholipid metabolism.</text>
</comment>